<gene>
    <name evidence="1" type="ORF">N3K66_003514</name>
</gene>
<name>A0ACC0V7E9_9HYPO</name>
<reference evidence="1" key="1">
    <citation type="submission" date="2022-10" db="EMBL/GenBank/DDBJ databases">
        <title>Complete Genome of Trichothecium roseum strain YXFP-22015, a Plant Pathogen Isolated from Citrus.</title>
        <authorList>
            <person name="Wang Y."/>
            <person name="Zhu L."/>
        </authorList>
    </citation>
    <scope>NUCLEOTIDE SEQUENCE</scope>
    <source>
        <strain evidence="1">YXFP-22015</strain>
    </source>
</reference>
<keyword evidence="2" id="KW-1185">Reference proteome</keyword>
<organism evidence="1 2">
    <name type="scientific">Trichothecium roseum</name>
    <dbReference type="NCBI Taxonomy" id="47278"/>
    <lineage>
        <taxon>Eukaryota</taxon>
        <taxon>Fungi</taxon>
        <taxon>Dikarya</taxon>
        <taxon>Ascomycota</taxon>
        <taxon>Pezizomycotina</taxon>
        <taxon>Sordariomycetes</taxon>
        <taxon>Hypocreomycetidae</taxon>
        <taxon>Hypocreales</taxon>
        <taxon>Hypocreales incertae sedis</taxon>
        <taxon>Trichothecium</taxon>
    </lineage>
</organism>
<evidence type="ECO:0000313" key="1">
    <source>
        <dbReference type="EMBL" id="KAI9901697.1"/>
    </source>
</evidence>
<evidence type="ECO:0000313" key="2">
    <source>
        <dbReference type="Proteomes" id="UP001163324"/>
    </source>
</evidence>
<protein>
    <submittedName>
        <fullName evidence="1">Uncharacterized protein</fullName>
    </submittedName>
</protein>
<accession>A0ACC0V7E9</accession>
<proteinExistence type="predicted"/>
<sequence length="554" mass="58831">MLAAPHPNQVRSACERCRKQKLRCSRQNAPDAESAQEQHHSSNGSLHDHDGSASCVRCTRLGLPCQSGTQRKVGRPTKKDHLARRVAAAAASSSSASSSVSVAPSLIVHQQQQQQHHQQQHHGIESLSPARMHLSPDSKESNNIVVLRSQSLSATAITATTAGSIVGEDDSVDSGISLAEDMSWLPMVDAASPGPAFDFASLDIPVDSGILPPGLAPTPPATLIFPLTQSLPLPDAAGPSTSVAPMTTPDVHFQTLSRINFDLHSTWDAISRQNVVITLETLVSGICGHLSSDVATGMKAMQTIIKASQEFLVTIRALQRRLSDEGARRRMEPTSSSAATTANTANNGTGHNASNNHNNNSDPSRQYSSKTAADPSSSSSSSPSSTTNGEAVSLGSPTALLIISVFCQLCAHFDLIFTIVNTRLSEPDAPAVSPGDVFFADIQILDFASLGSMFTELIRTVMAQILPVLGFPPECAAPGLRARQGGSHHHHAAPPMMARGSRPGLLVSGRWREVLNGELGGPQMSGWSMRPAQTLEMMEVARELLMEYALGEKE</sequence>
<dbReference type="Proteomes" id="UP001163324">
    <property type="component" value="Chromosome 3"/>
</dbReference>
<dbReference type="EMBL" id="CM047942">
    <property type="protein sequence ID" value="KAI9901697.1"/>
    <property type="molecule type" value="Genomic_DNA"/>
</dbReference>
<comment type="caution">
    <text evidence="1">The sequence shown here is derived from an EMBL/GenBank/DDBJ whole genome shotgun (WGS) entry which is preliminary data.</text>
</comment>